<feature type="domain" description="Methylated-DNA-[protein]-cysteine S-methyltransferase DNA binding" evidence="9">
    <location>
        <begin position="82"/>
        <end position="162"/>
    </location>
</feature>
<evidence type="ECO:0000256" key="6">
    <source>
        <dbReference type="ARBA" id="ARBA00022763"/>
    </source>
</evidence>
<evidence type="ECO:0000313" key="10">
    <source>
        <dbReference type="EMBL" id="GLV14525.1"/>
    </source>
</evidence>
<comment type="similarity">
    <text evidence="2">Belongs to the MGMT family.</text>
</comment>
<comment type="catalytic activity">
    <reaction evidence="1">
        <text>a 4-O-methyl-thymidine in DNA + L-cysteinyl-[protein] = a thymidine in DNA + S-methyl-L-cysteinyl-[protein]</text>
        <dbReference type="Rhea" id="RHEA:53428"/>
        <dbReference type="Rhea" id="RHEA-COMP:10131"/>
        <dbReference type="Rhea" id="RHEA-COMP:10132"/>
        <dbReference type="Rhea" id="RHEA-COMP:13555"/>
        <dbReference type="Rhea" id="RHEA-COMP:13556"/>
        <dbReference type="ChEBI" id="CHEBI:29950"/>
        <dbReference type="ChEBI" id="CHEBI:82612"/>
        <dbReference type="ChEBI" id="CHEBI:137386"/>
        <dbReference type="ChEBI" id="CHEBI:137387"/>
        <dbReference type="EC" id="2.1.1.63"/>
    </reaction>
</comment>
<dbReference type="PROSITE" id="PS00374">
    <property type="entry name" value="MGMT"/>
    <property type="match status" value="1"/>
</dbReference>
<keyword evidence="12" id="KW-1185">Reference proteome</keyword>
<reference evidence="10" key="3">
    <citation type="submission" date="2023-02" db="EMBL/GenBank/DDBJ databases">
        <title>Proposal of a novel subspecies: Alicyclobacillus hesperidum subspecies aegle.</title>
        <authorList>
            <person name="Goto K."/>
            <person name="Fujii T."/>
            <person name="Yasui K."/>
            <person name="Mochida K."/>
            <person name="Kato-Tanaka Y."/>
            <person name="Morohoshi S."/>
            <person name="An S.Y."/>
            <person name="Kasai H."/>
            <person name="Yokota A."/>
        </authorList>
    </citation>
    <scope>NUCLEOTIDE SEQUENCE</scope>
    <source>
        <strain evidence="10">DSM 12766</strain>
    </source>
</reference>
<dbReference type="EMBL" id="FNOJ01000014">
    <property type="protein sequence ID" value="SDW77325.1"/>
    <property type="molecule type" value="Genomic_DNA"/>
</dbReference>
<dbReference type="GO" id="GO:0003908">
    <property type="term" value="F:methylated-DNA-[protein]-cysteine S-methyltransferase activity"/>
    <property type="evidence" value="ECO:0007669"/>
    <property type="project" value="UniProtKB-EC"/>
</dbReference>
<dbReference type="PANTHER" id="PTHR10815">
    <property type="entry name" value="METHYLATED-DNA--PROTEIN-CYSTEINE METHYLTRANSFERASE"/>
    <property type="match status" value="1"/>
</dbReference>
<evidence type="ECO:0000259" key="9">
    <source>
        <dbReference type="Pfam" id="PF01035"/>
    </source>
</evidence>
<dbReference type="InterPro" id="IPR036217">
    <property type="entry name" value="MethylDNA_cys_MeTrfase_DNAb"/>
</dbReference>
<dbReference type="Gene3D" id="3.30.160.70">
    <property type="entry name" value="Methylated DNA-protein cysteine methyltransferase domain"/>
    <property type="match status" value="1"/>
</dbReference>
<dbReference type="InterPro" id="IPR001497">
    <property type="entry name" value="MethylDNA_cys_MeTrfase_AS"/>
</dbReference>
<name>A0A1H2W9Y8_9BACL</name>
<dbReference type="STRING" id="89784.SAMN04489725_11424"/>
<dbReference type="Gene3D" id="1.10.10.10">
    <property type="entry name" value="Winged helix-like DNA-binding domain superfamily/Winged helix DNA-binding domain"/>
    <property type="match status" value="1"/>
</dbReference>
<evidence type="ECO:0000313" key="12">
    <source>
        <dbReference type="Proteomes" id="UP000182589"/>
    </source>
</evidence>
<dbReference type="InterPro" id="IPR036631">
    <property type="entry name" value="MGMT_N_sf"/>
</dbReference>
<organism evidence="11 12">
    <name type="scientific">Alicyclobacillus hesperidum</name>
    <dbReference type="NCBI Taxonomy" id="89784"/>
    <lineage>
        <taxon>Bacteria</taxon>
        <taxon>Bacillati</taxon>
        <taxon>Bacillota</taxon>
        <taxon>Bacilli</taxon>
        <taxon>Bacillales</taxon>
        <taxon>Alicyclobacillaceae</taxon>
        <taxon>Alicyclobacillus</taxon>
    </lineage>
</organism>
<keyword evidence="5 11" id="KW-0808">Transferase</keyword>
<dbReference type="GO" id="GO:0006281">
    <property type="term" value="P:DNA repair"/>
    <property type="evidence" value="ECO:0007669"/>
    <property type="project" value="UniProtKB-KW"/>
</dbReference>
<evidence type="ECO:0000313" key="11">
    <source>
        <dbReference type="EMBL" id="SDW77325.1"/>
    </source>
</evidence>
<evidence type="ECO:0000256" key="1">
    <source>
        <dbReference type="ARBA" id="ARBA00001286"/>
    </source>
</evidence>
<dbReference type="SUPFAM" id="SSF53155">
    <property type="entry name" value="Methylated DNA-protein cysteine methyltransferase domain"/>
    <property type="match status" value="1"/>
</dbReference>
<evidence type="ECO:0000256" key="7">
    <source>
        <dbReference type="ARBA" id="ARBA00023204"/>
    </source>
</evidence>
<dbReference type="GO" id="GO:0032259">
    <property type="term" value="P:methylation"/>
    <property type="evidence" value="ECO:0007669"/>
    <property type="project" value="UniProtKB-KW"/>
</dbReference>
<dbReference type="InterPro" id="IPR036388">
    <property type="entry name" value="WH-like_DNA-bd_sf"/>
</dbReference>
<reference evidence="12" key="1">
    <citation type="submission" date="2016-10" db="EMBL/GenBank/DDBJ databases">
        <authorList>
            <person name="Varghese N."/>
        </authorList>
    </citation>
    <scope>NUCLEOTIDE SEQUENCE [LARGE SCALE GENOMIC DNA]</scope>
    <source>
        <strain evidence="12">DSM 12489</strain>
    </source>
</reference>
<evidence type="ECO:0000256" key="4">
    <source>
        <dbReference type="ARBA" id="ARBA00022603"/>
    </source>
</evidence>
<evidence type="ECO:0000256" key="5">
    <source>
        <dbReference type="ARBA" id="ARBA00022679"/>
    </source>
</evidence>
<sequence length="177" mass="19313">MDGRSVRVTDTSFGPFAVVADDDAVVEAAWLREEPDVERIRNNRNGSRASRRLAEQAIEEIKAYFRGDLSAFTVPVRTRGTAFQEAVWQALCAIPYGETATYGDIAQRIGRPAAVRAIGQANRANPVAVIIPCHRVVGKGSVLRGYAGSAIDIQQGLLALEQGSFLLLPQMFDLIRQ</sequence>
<dbReference type="EC" id="2.1.1.63" evidence="3"/>
<dbReference type="FunFam" id="1.10.10.10:FF:000214">
    <property type="entry name" value="Methylated-DNA--protein-cysteine methyltransferase"/>
    <property type="match status" value="1"/>
</dbReference>
<comment type="catalytic activity">
    <reaction evidence="8">
        <text>a 6-O-methyl-2'-deoxyguanosine in DNA + L-cysteinyl-[protein] = S-methyl-L-cysteinyl-[protein] + a 2'-deoxyguanosine in DNA</text>
        <dbReference type="Rhea" id="RHEA:24000"/>
        <dbReference type="Rhea" id="RHEA-COMP:10131"/>
        <dbReference type="Rhea" id="RHEA-COMP:10132"/>
        <dbReference type="Rhea" id="RHEA-COMP:11367"/>
        <dbReference type="Rhea" id="RHEA-COMP:11368"/>
        <dbReference type="ChEBI" id="CHEBI:29950"/>
        <dbReference type="ChEBI" id="CHEBI:82612"/>
        <dbReference type="ChEBI" id="CHEBI:85445"/>
        <dbReference type="ChEBI" id="CHEBI:85448"/>
        <dbReference type="EC" id="2.1.1.63"/>
    </reaction>
</comment>
<dbReference type="Proteomes" id="UP000182589">
    <property type="component" value="Unassembled WGS sequence"/>
</dbReference>
<keyword evidence="4 11" id="KW-0489">Methyltransferase</keyword>
<dbReference type="PANTHER" id="PTHR10815:SF5">
    <property type="entry name" value="METHYLATED-DNA--PROTEIN-CYSTEINE METHYLTRANSFERASE"/>
    <property type="match status" value="1"/>
</dbReference>
<keyword evidence="6" id="KW-0227">DNA damage</keyword>
<proteinExistence type="inferred from homology"/>
<dbReference type="SUPFAM" id="SSF46767">
    <property type="entry name" value="Methylated DNA-protein cysteine methyltransferase, C-terminal domain"/>
    <property type="match status" value="1"/>
</dbReference>
<evidence type="ECO:0000256" key="2">
    <source>
        <dbReference type="ARBA" id="ARBA00008711"/>
    </source>
</evidence>
<dbReference type="InterPro" id="IPR014048">
    <property type="entry name" value="MethylDNA_cys_MeTrfase_DNA-bd"/>
</dbReference>
<reference evidence="11" key="2">
    <citation type="submission" date="2016-10" db="EMBL/GenBank/DDBJ databases">
        <authorList>
            <person name="de Groot N.N."/>
        </authorList>
    </citation>
    <scope>NUCLEOTIDE SEQUENCE [LARGE SCALE GENOMIC DNA]</scope>
    <source>
        <strain evidence="11">DSM 12489</strain>
    </source>
</reference>
<dbReference type="RefSeq" id="WP_052012257.1">
    <property type="nucleotide sequence ID" value="NZ_BSRA01000013.1"/>
</dbReference>
<dbReference type="NCBIfam" id="TIGR00589">
    <property type="entry name" value="ogt"/>
    <property type="match status" value="1"/>
</dbReference>
<dbReference type="AlphaFoldDB" id="A0A1H2W9Y8"/>
<dbReference type="Proteomes" id="UP001157137">
    <property type="component" value="Unassembled WGS sequence"/>
</dbReference>
<dbReference type="CDD" id="cd06445">
    <property type="entry name" value="ATase"/>
    <property type="match status" value="1"/>
</dbReference>
<protein>
    <recommendedName>
        <fullName evidence="3">methylated-DNA--[protein]-cysteine S-methyltransferase</fullName>
        <ecNumber evidence="3">2.1.1.63</ecNumber>
    </recommendedName>
</protein>
<keyword evidence="7" id="KW-0234">DNA repair</keyword>
<evidence type="ECO:0000256" key="3">
    <source>
        <dbReference type="ARBA" id="ARBA00011918"/>
    </source>
</evidence>
<evidence type="ECO:0000256" key="8">
    <source>
        <dbReference type="ARBA" id="ARBA00049348"/>
    </source>
</evidence>
<gene>
    <name evidence="10" type="ORF">Heshes_22090</name>
    <name evidence="11" type="ORF">SAMN04489725_11424</name>
</gene>
<dbReference type="Pfam" id="PF01035">
    <property type="entry name" value="DNA_binding_1"/>
    <property type="match status" value="1"/>
</dbReference>
<accession>A0A1H2W9Y8</accession>
<dbReference type="EMBL" id="BSRA01000013">
    <property type="protein sequence ID" value="GLV14525.1"/>
    <property type="molecule type" value="Genomic_DNA"/>
</dbReference>